<dbReference type="AlphaFoldDB" id="A0A9P1CKZ7"/>
<feature type="non-terminal residue" evidence="2">
    <location>
        <position position="1"/>
    </location>
</feature>
<dbReference type="EMBL" id="CAMXCT020001735">
    <property type="protein sequence ID" value="CAL1145978.1"/>
    <property type="molecule type" value="Genomic_DNA"/>
</dbReference>
<dbReference type="EMBL" id="CAMXCT010001735">
    <property type="protein sequence ID" value="CAI3992603.1"/>
    <property type="molecule type" value="Genomic_DNA"/>
</dbReference>
<feature type="compositionally biased region" description="Basic and acidic residues" evidence="1">
    <location>
        <begin position="906"/>
        <end position="916"/>
    </location>
</feature>
<feature type="compositionally biased region" description="Basic and acidic residues" evidence="1">
    <location>
        <begin position="525"/>
        <end position="540"/>
    </location>
</feature>
<evidence type="ECO:0000313" key="2">
    <source>
        <dbReference type="EMBL" id="CAI3992603.1"/>
    </source>
</evidence>
<protein>
    <submittedName>
        <fullName evidence="2">Uncharacterized protein</fullName>
    </submittedName>
</protein>
<name>A0A9P1CKZ7_9DINO</name>
<dbReference type="EMBL" id="CAMXCT030001735">
    <property type="protein sequence ID" value="CAL4779915.1"/>
    <property type="molecule type" value="Genomic_DNA"/>
</dbReference>
<organism evidence="2">
    <name type="scientific">Cladocopium goreaui</name>
    <dbReference type="NCBI Taxonomy" id="2562237"/>
    <lineage>
        <taxon>Eukaryota</taxon>
        <taxon>Sar</taxon>
        <taxon>Alveolata</taxon>
        <taxon>Dinophyceae</taxon>
        <taxon>Suessiales</taxon>
        <taxon>Symbiodiniaceae</taxon>
        <taxon>Cladocopium</taxon>
    </lineage>
</organism>
<feature type="region of interest" description="Disordered" evidence="1">
    <location>
        <begin position="519"/>
        <end position="553"/>
    </location>
</feature>
<sequence>MPGDIPLDDRVPRRLMTAEQSKDVFALVKMQMSATSLSQKPLNVWPQAFMGVTEDFWNQINRTRHTVQQDLEADRKAELKKLAREISKDFPHLSRAVNYYDTLLDESRERQPYAKLKFVDAGPNAGQRIARVQLGGRALPPRPHPLQVVFRHNGVIAEQNFGEYVNKIFHDKAQFRQVIDDLVTSRNKQVTDKPVLTLVPQSSLAEFWLPIWAFDYGKDSKSGIPLDILALDFWVPGCVSQAESPKYVGKSIFKEILKTTNDTCMAYIRRVTQKQHQLCEEEHILLHNICCLWVWLLPKMTAEFPGEVVQRHQVLFEKGLLDNDLGSVMKAADDFQWDRINFILEVKGETVEDFIAKAQDRSRNALATSLLAAFGAFKEQLAADQVAFESEKILCERETAKKRSLLVRQLEDCHTSAWNAVTRYMEQNLQCFSGRVETADSTVMPSVASWVMECLNDIPQVRETDDHAILGWLPLPTAGVIGAQKWDFVVTFVCNLLAQFKKNGVVLIIHSNRAAQLMRSPGTKLETKTEAKAEVKKNESSDENDEDADDDKVAAEEADIRDVKYRLEKELTQKDRNLQVCGGTSIIHKSLQAFLPQSVATTVVIDMHGYDGFPALAALEACAEGNRVLCGTVCLDFSQEVIQRRIANKVFNECRAGVLSVQGFPQFDTLIKALKEGNVSREGRSFNVCVQQGEKLVVLQSFASKFTDADVTKDDAMKLITEHNEKFNSGGDFWQQEHRPAEESSSEHPAKRLKVEPTDMVSEADITSLKKPHKFSINNSVEMISNGEGDCLFLAAKAKNQFLALRELFSFGSGEWRDGPEALECMGDASGRWFRFQCTKETVLCLEKTGLPEHLKQLPSLETPMYLQALLMDLEDSGEVKVKLSHHSVTDGNISSEKPLIFLMDPAKDDEAGESGKKKRKKSKKAHDGPSAKNFGAKLSMDKIK</sequence>
<evidence type="ECO:0000313" key="4">
    <source>
        <dbReference type="Proteomes" id="UP001152797"/>
    </source>
</evidence>
<evidence type="ECO:0000313" key="3">
    <source>
        <dbReference type="EMBL" id="CAL1145978.1"/>
    </source>
</evidence>
<accession>A0A9P1CKZ7</accession>
<gene>
    <name evidence="2" type="ORF">C1SCF055_LOCUS19420</name>
</gene>
<feature type="region of interest" description="Disordered" evidence="1">
    <location>
        <begin position="905"/>
        <end position="945"/>
    </location>
</feature>
<dbReference type="OrthoDB" id="436292at2759"/>
<feature type="region of interest" description="Disordered" evidence="1">
    <location>
        <begin position="730"/>
        <end position="755"/>
    </location>
</feature>
<feature type="compositionally biased region" description="Basic and acidic residues" evidence="1">
    <location>
        <begin position="735"/>
        <end position="755"/>
    </location>
</feature>
<comment type="caution">
    <text evidence="2">The sequence shown here is derived from an EMBL/GenBank/DDBJ whole genome shotgun (WGS) entry which is preliminary data.</text>
</comment>
<reference evidence="3" key="2">
    <citation type="submission" date="2024-04" db="EMBL/GenBank/DDBJ databases">
        <authorList>
            <person name="Chen Y."/>
            <person name="Shah S."/>
            <person name="Dougan E. K."/>
            <person name="Thang M."/>
            <person name="Chan C."/>
        </authorList>
    </citation>
    <scope>NUCLEOTIDE SEQUENCE [LARGE SCALE GENOMIC DNA]</scope>
</reference>
<evidence type="ECO:0000256" key="1">
    <source>
        <dbReference type="SAM" id="MobiDB-lite"/>
    </source>
</evidence>
<feature type="compositionally biased region" description="Acidic residues" evidence="1">
    <location>
        <begin position="541"/>
        <end position="550"/>
    </location>
</feature>
<proteinExistence type="predicted"/>
<dbReference type="Proteomes" id="UP001152797">
    <property type="component" value="Unassembled WGS sequence"/>
</dbReference>
<reference evidence="2" key="1">
    <citation type="submission" date="2022-10" db="EMBL/GenBank/DDBJ databases">
        <authorList>
            <person name="Chen Y."/>
            <person name="Dougan E. K."/>
            <person name="Chan C."/>
            <person name="Rhodes N."/>
            <person name="Thang M."/>
        </authorList>
    </citation>
    <scope>NUCLEOTIDE SEQUENCE</scope>
</reference>
<keyword evidence="4" id="KW-1185">Reference proteome</keyword>